<dbReference type="RefSeq" id="WP_031391298.1">
    <property type="nucleotide sequence ID" value="NZ_JPNB01000002.1"/>
</dbReference>
<dbReference type="EMBL" id="SLUO01000001">
    <property type="protein sequence ID" value="TCL61052.1"/>
    <property type="molecule type" value="Genomic_DNA"/>
</dbReference>
<keyword evidence="3" id="KW-1185">Reference proteome</keyword>
<dbReference type="PANTHER" id="PTHR37299">
    <property type="entry name" value="TRANSCRIPTIONAL REGULATOR-RELATED"/>
    <property type="match status" value="1"/>
</dbReference>
<feature type="domain" description="HTH LytTR-type" evidence="1">
    <location>
        <begin position="41"/>
        <end position="144"/>
    </location>
</feature>
<dbReference type="Proteomes" id="UP000295718">
    <property type="component" value="Unassembled WGS sequence"/>
</dbReference>
<gene>
    <name evidence="2" type="ORF">EDD76_101149</name>
</gene>
<dbReference type="SMART" id="SM00850">
    <property type="entry name" value="LytTR"/>
    <property type="match status" value="1"/>
</dbReference>
<reference evidence="2 3" key="1">
    <citation type="submission" date="2019-03" db="EMBL/GenBank/DDBJ databases">
        <title>Genomic Encyclopedia of Type Strains, Phase IV (KMG-IV): sequencing the most valuable type-strain genomes for metagenomic binning, comparative biology and taxonomic classification.</title>
        <authorList>
            <person name="Goeker M."/>
        </authorList>
    </citation>
    <scope>NUCLEOTIDE SEQUENCE [LARGE SCALE GENOMIC DNA]</scope>
    <source>
        <strain evidence="2 3">DSM 100556</strain>
    </source>
</reference>
<accession>A0A4R1R6W7</accession>
<dbReference type="AlphaFoldDB" id="A0A4R1R6W7"/>
<dbReference type="GO" id="GO:0003677">
    <property type="term" value="F:DNA binding"/>
    <property type="evidence" value="ECO:0007669"/>
    <property type="project" value="InterPro"/>
</dbReference>
<dbReference type="OrthoDB" id="9808614at2"/>
<organism evidence="2 3">
    <name type="scientific">Kineothrix alysoides</name>
    <dbReference type="NCBI Taxonomy" id="1469948"/>
    <lineage>
        <taxon>Bacteria</taxon>
        <taxon>Bacillati</taxon>
        <taxon>Bacillota</taxon>
        <taxon>Clostridia</taxon>
        <taxon>Lachnospirales</taxon>
        <taxon>Lachnospiraceae</taxon>
        <taxon>Kineothrix</taxon>
    </lineage>
</organism>
<sequence>MKVEIKLSADIKEPYAVIYANAVTEEVQRAAEAFEAKGNVITAKENEKIVVLDGSEIYMVRAENKEVFLYGQDKKYLSKKKLYELENILGENFMRISKTTIVNLKKIDSVEPAFNAMMYLVMKNGCKDYITRAYLMEFKKYLGL</sequence>
<dbReference type="InterPro" id="IPR007492">
    <property type="entry name" value="LytTR_DNA-bd_dom"/>
</dbReference>
<dbReference type="STRING" id="1469948.GCA_000732725_02620"/>
<dbReference type="PANTHER" id="PTHR37299:SF4">
    <property type="entry name" value="TRANSCRIPTIONAL REGULATOR"/>
    <property type="match status" value="1"/>
</dbReference>
<evidence type="ECO:0000313" key="2">
    <source>
        <dbReference type="EMBL" id="TCL61052.1"/>
    </source>
</evidence>
<dbReference type="GO" id="GO:0000156">
    <property type="term" value="F:phosphorelay response regulator activity"/>
    <property type="evidence" value="ECO:0007669"/>
    <property type="project" value="InterPro"/>
</dbReference>
<evidence type="ECO:0000259" key="1">
    <source>
        <dbReference type="PROSITE" id="PS50930"/>
    </source>
</evidence>
<name>A0A4R1R6W7_9FIRM</name>
<dbReference type="InterPro" id="IPR046947">
    <property type="entry name" value="LytR-like"/>
</dbReference>
<protein>
    <submittedName>
        <fullName evidence="2">LytTR family transcriptional regulator</fullName>
    </submittedName>
</protein>
<proteinExistence type="predicted"/>
<comment type="caution">
    <text evidence="2">The sequence shown here is derived from an EMBL/GenBank/DDBJ whole genome shotgun (WGS) entry which is preliminary data.</text>
</comment>
<evidence type="ECO:0000313" key="3">
    <source>
        <dbReference type="Proteomes" id="UP000295718"/>
    </source>
</evidence>
<dbReference type="Gene3D" id="2.40.50.1020">
    <property type="entry name" value="LytTr DNA-binding domain"/>
    <property type="match status" value="1"/>
</dbReference>
<dbReference type="PROSITE" id="PS50930">
    <property type="entry name" value="HTH_LYTTR"/>
    <property type="match status" value="1"/>
</dbReference>
<dbReference type="Pfam" id="PF04397">
    <property type="entry name" value="LytTR"/>
    <property type="match status" value="1"/>
</dbReference>